<keyword evidence="18" id="KW-1185">Reference proteome</keyword>
<evidence type="ECO:0000256" key="12">
    <source>
        <dbReference type="ARBA" id="ARBA00022840"/>
    </source>
</evidence>
<dbReference type="AlphaFoldDB" id="A0A1M6R9B0"/>
<keyword evidence="9 15" id="KW-0328">Glycosyltransferase</keyword>
<keyword evidence="13 15" id="KW-0368">Histidine biosynthesis</keyword>
<dbReference type="Proteomes" id="UP000183997">
    <property type="component" value="Unassembled WGS sequence"/>
</dbReference>
<evidence type="ECO:0000259" key="16">
    <source>
        <dbReference type="Pfam" id="PF01634"/>
    </source>
</evidence>
<dbReference type="RefSeq" id="WP_072912260.1">
    <property type="nucleotide sequence ID" value="NZ_FRAR01000010.1"/>
</dbReference>
<name>A0A1M6R9B0_9FIRM</name>
<keyword evidence="12 15" id="KW-0067">ATP-binding</keyword>
<dbReference type="GO" id="GO:0005737">
    <property type="term" value="C:cytoplasm"/>
    <property type="evidence" value="ECO:0007669"/>
    <property type="project" value="UniProtKB-SubCell"/>
</dbReference>
<dbReference type="HAMAP" id="MF_01018">
    <property type="entry name" value="HisG_Short"/>
    <property type="match status" value="1"/>
</dbReference>
<comment type="function">
    <text evidence="14 15">Catalyzes the condensation of ATP and 5-phosphoribose 1-diphosphate to form N'-(5'-phosphoribosyl)-ATP (PR-ATP). Has a crucial role in the pathway because the rate of histidine biosynthesis seems to be controlled primarily by regulation of HisG enzymatic activity.</text>
</comment>
<comment type="subcellular location">
    <subcellularLocation>
        <location evidence="2 15">Cytoplasm</location>
    </subcellularLocation>
</comment>
<evidence type="ECO:0000256" key="6">
    <source>
        <dbReference type="ARBA" id="ARBA00020998"/>
    </source>
</evidence>
<evidence type="ECO:0000256" key="15">
    <source>
        <dbReference type="HAMAP-Rule" id="MF_01018"/>
    </source>
</evidence>
<evidence type="ECO:0000313" key="17">
    <source>
        <dbReference type="EMBL" id="SHK29063.1"/>
    </source>
</evidence>
<dbReference type="GO" id="GO:0003879">
    <property type="term" value="F:ATP phosphoribosyltransferase activity"/>
    <property type="evidence" value="ECO:0007669"/>
    <property type="project" value="UniProtKB-UniRule"/>
</dbReference>
<reference evidence="18" key="1">
    <citation type="submission" date="2016-11" db="EMBL/GenBank/DDBJ databases">
        <authorList>
            <person name="Varghese N."/>
            <person name="Submissions S."/>
        </authorList>
    </citation>
    <scope>NUCLEOTIDE SEQUENCE [LARGE SCALE GENOMIC DNA]</scope>
    <source>
        <strain evidence="18">DSM 10349</strain>
    </source>
</reference>
<protein>
    <recommendedName>
        <fullName evidence="6 15">ATP phosphoribosyltransferase</fullName>
        <shortName evidence="15">ATP-PRT</shortName>
        <shortName evidence="15">ATP-PRTase</shortName>
        <ecNumber evidence="5 15">2.4.2.17</ecNumber>
    </recommendedName>
</protein>
<keyword evidence="7 15" id="KW-0963">Cytoplasm</keyword>
<comment type="similarity">
    <text evidence="4 15">Belongs to the ATP phosphoribosyltransferase family. Short subfamily.</text>
</comment>
<dbReference type="InterPro" id="IPR018198">
    <property type="entry name" value="ATP_PRibTrfase_CS"/>
</dbReference>
<dbReference type="PANTHER" id="PTHR21403:SF8">
    <property type="entry name" value="ATP PHOSPHORIBOSYLTRANSFERASE"/>
    <property type="match status" value="1"/>
</dbReference>
<gene>
    <name evidence="15" type="primary">hisG</name>
    <name evidence="17" type="ORF">SAMN02745123_01367</name>
</gene>
<keyword evidence="10 15" id="KW-0808">Transferase</keyword>
<evidence type="ECO:0000256" key="9">
    <source>
        <dbReference type="ARBA" id="ARBA00022676"/>
    </source>
</evidence>
<dbReference type="EC" id="2.4.2.17" evidence="5 15"/>
<evidence type="ECO:0000313" key="18">
    <source>
        <dbReference type="Proteomes" id="UP000183997"/>
    </source>
</evidence>
<evidence type="ECO:0000256" key="1">
    <source>
        <dbReference type="ARBA" id="ARBA00000915"/>
    </source>
</evidence>
<comment type="catalytic activity">
    <reaction evidence="1 15">
        <text>1-(5-phospho-beta-D-ribosyl)-ATP + diphosphate = 5-phospho-alpha-D-ribose 1-diphosphate + ATP</text>
        <dbReference type="Rhea" id="RHEA:18473"/>
        <dbReference type="ChEBI" id="CHEBI:30616"/>
        <dbReference type="ChEBI" id="CHEBI:33019"/>
        <dbReference type="ChEBI" id="CHEBI:58017"/>
        <dbReference type="ChEBI" id="CHEBI:73183"/>
        <dbReference type="EC" id="2.4.2.17"/>
    </reaction>
</comment>
<dbReference type="SUPFAM" id="SSF53850">
    <property type="entry name" value="Periplasmic binding protein-like II"/>
    <property type="match status" value="1"/>
</dbReference>
<comment type="pathway">
    <text evidence="3 15">Amino-acid biosynthesis; L-histidine biosynthesis; L-histidine from 5-phospho-alpha-D-ribose 1-diphosphate: step 1/9.</text>
</comment>
<dbReference type="InterPro" id="IPR001348">
    <property type="entry name" value="ATP_PRibTrfase_HisG"/>
</dbReference>
<dbReference type="Pfam" id="PF01634">
    <property type="entry name" value="HisG"/>
    <property type="match status" value="1"/>
</dbReference>
<dbReference type="CDD" id="cd13595">
    <property type="entry name" value="PBP2_HisGs"/>
    <property type="match status" value="1"/>
</dbReference>
<accession>A0A1M6R9B0</accession>
<dbReference type="UniPathway" id="UPA00031">
    <property type="reaction ID" value="UER00006"/>
</dbReference>
<dbReference type="NCBIfam" id="TIGR00070">
    <property type="entry name" value="hisG"/>
    <property type="match status" value="1"/>
</dbReference>
<evidence type="ECO:0000256" key="4">
    <source>
        <dbReference type="ARBA" id="ARBA00009489"/>
    </source>
</evidence>
<evidence type="ECO:0000256" key="11">
    <source>
        <dbReference type="ARBA" id="ARBA00022741"/>
    </source>
</evidence>
<dbReference type="PROSITE" id="PS01316">
    <property type="entry name" value="ATP_P_PHORIBOSYLTR"/>
    <property type="match status" value="1"/>
</dbReference>
<keyword evidence="11 15" id="KW-0547">Nucleotide-binding</keyword>
<dbReference type="OrthoDB" id="9801867at2"/>
<evidence type="ECO:0000256" key="10">
    <source>
        <dbReference type="ARBA" id="ARBA00022679"/>
    </source>
</evidence>
<dbReference type="Gene3D" id="3.40.190.10">
    <property type="entry name" value="Periplasmic binding protein-like II"/>
    <property type="match status" value="2"/>
</dbReference>
<comment type="subunit">
    <text evidence="15">Heteromultimer composed of HisG and HisZ subunits.</text>
</comment>
<dbReference type="FunFam" id="3.40.190.10:FF:000008">
    <property type="entry name" value="ATP phosphoribosyltransferase"/>
    <property type="match status" value="1"/>
</dbReference>
<evidence type="ECO:0000256" key="3">
    <source>
        <dbReference type="ARBA" id="ARBA00004667"/>
    </source>
</evidence>
<evidence type="ECO:0000256" key="5">
    <source>
        <dbReference type="ARBA" id="ARBA00011946"/>
    </source>
</evidence>
<feature type="domain" description="ATP phosphoribosyltransferase catalytic" evidence="16">
    <location>
        <begin position="57"/>
        <end position="210"/>
    </location>
</feature>
<dbReference type="InterPro" id="IPR024893">
    <property type="entry name" value="ATP_PRibTrfase_HisG_short"/>
</dbReference>
<evidence type="ECO:0000256" key="8">
    <source>
        <dbReference type="ARBA" id="ARBA00022605"/>
    </source>
</evidence>
<dbReference type="GO" id="GO:0005524">
    <property type="term" value="F:ATP binding"/>
    <property type="evidence" value="ECO:0007669"/>
    <property type="project" value="UniProtKB-KW"/>
</dbReference>
<evidence type="ECO:0000256" key="7">
    <source>
        <dbReference type="ARBA" id="ARBA00022490"/>
    </source>
</evidence>
<dbReference type="EMBL" id="FRAR01000010">
    <property type="protein sequence ID" value="SHK29063.1"/>
    <property type="molecule type" value="Genomic_DNA"/>
</dbReference>
<comment type="domain">
    <text evidence="15">Lacks the C-terminal regulatory region which is replaced by HisZ.</text>
</comment>
<organism evidence="17 18">
    <name type="scientific">Desulforamulus aeronauticus DSM 10349</name>
    <dbReference type="NCBI Taxonomy" id="1121421"/>
    <lineage>
        <taxon>Bacteria</taxon>
        <taxon>Bacillati</taxon>
        <taxon>Bacillota</taxon>
        <taxon>Clostridia</taxon>
        <taxon>Eubacteriales</taxon>
        <taxon>Peptococcaceae</taxon>
        <taxon>Desulforamulus</taxon>
    </lineage>
</organism>
<evidence type="ECO:0000256" key="14">
    <source>
        <dbReference type="ARBA" id="ARBA00024861"/>
    </source>
</evidence>
<dbReference type="PANTHER" id="PTHR21403">
    <property type="entry name" value="ATP PHOSPHORIBOSYLTRANSFERASE ATP-PRTASE"/>
    <property type="match status" value="1"/>
</dbReference>
<keyword evidence="8 15" id="KW-0028">Amino-acid biosynthesis</keyword>
<dbReference type="InterPro" id="IPR013820">
    <property type="entry name" value="ATP_PRibTrfase_cat"/>
</dbReference>
<sequence length="222" mass="24859">MVAAREMLTIALPKGTLYQPSVKLLGLAGLQIEAIQNPGRQLLLYSEQDAVRFIICRPTDIPTYVEYGAADLGLAGKDTIVEQHKDVYELLDLKYGGCRFMVAVPEGKEQALQQWNQTRVATKFPHIAEEFFRRQGMQMEIIKLHGNIELAPIVGLAEMIVDLVSTGRTLKENKLVPIADVLSSTTRLIANRVSHRLKSERINPLVEKMRQIVEEGILDGCH</sequence>
<evidence type="ECO:0000256" key="13">
    <source>
        <dbReference type="ARBA" id="ARBA00023102"/>
    </source>
</evidence>
<dbReference type="STRING" id="1121421.SAMN02745123_01367"/>
<proteinExistence type="inferred from homology"/>
<evidence type="ECO:0000256" key="2">
    <source>
        <dbReference type="ARBA" id="ARBA00004496"/>
    </source>
</evidence>
<dbReference type="GO" id="GO:0000105">
    <property type="term" value="P:L-histidine biosynthetic process"/>
    <property type="evidence" value="ECO:0007669"/>
    <property type="project" value="UniProtKB-UniRule"/>
</dbReference>